<feature type="transmembrane region" description="Helical" evidence="8">
    <location>
        <begin position="371"/>
        <end position="391"/>
    </location>
</feature>
<feature type="transmembrane region" description="Helical" evidence="8">
    <location>
        <begin position="431"/>
        <end position="449"/>
    </location>
</feature>
<protein>
    <submittedName>
        <fullName evidence="9">Uncharacterized protein</fullName>
    </submittedName>
</protein>
<evidence type="ECO:0000256" key="8">
    <source>
        <dbReference type="SAM" id="Phobius"/>
    </source>
</evidence>
<dbReference type="Pfam" id="PF13965">
    <property type="entry name" value="SID-1_RNA_chan"/>
    <property type="match status" value="2"/>
</dbReference>
<evidence type="ECO:0000256" key="6">
    <source>
        <dbReference type="ARBA" id="ARBA00023136"/>
    </source>
</evidence>
<keyword evidence="10" id="KW-1185">Reference proteome</keyword>
<proteinExistence type="inferred from homology"/>
<keyword evidence="4" id="KW-0732">Signal</keyword>
<keyword evidence="6 8" id="KW-0472">Membrane</keyword>
<dbReference type="OMA" id="SDTDMGI"/>
<dbReference type="AlphaFoldDB" id="A0A7M7SVM7"/>
<accession>A0A7M7SVM7</accession>
<reference evidence="10" key="1">
    <citation type="submission" date="2015-02" db="EMBL/GenBank/DDBJ databases">
        <title>Genome sequencing for Strongylocentrotus purpuratus.</title>
        <authorList>
            <person name="Murali S."/>
            <person name="Liu Y."/>
            <person name="Vee V."/>
            <person name="English A."/>
            <person name="Wang M."/>
            <person name="Skinner E."/>
            <person name="Han Y."/>
            <person name="Muzny D.M."/>
            <person name="Worley K.C."/>
            <person name="Gibbs R.A."/>
        </authorList>
    </citation>
    <scope>NUCLEOTIDE SEQUENCE</scope>
</reference>
<keyword evidence="7" id="KW-0325">Glycoprotein</keyword>
<evidence type="ECO:0000313" key="9">
    <source>
        <dbReference type="EnsemblMetazoa" id="XP_030834527"/>
    </source>
</evidence>
<evidence type="ECO:0000256" key="2">
    <source>
        <dbReference type="ARBA" id="ARBA00006618"/>
    </source>
</evidence>
<dbReference type="PANTHER" id="PTHR12185">
    <property type="entry name" value="SID1 TRANSMEMBRANE FAMILY MEMEBER"/>
    <property type="match status" value="1"/>
</dbReference>
<dbReference type="InParanoid" id="A0A7M7SVM7"/>
<dbReference type="GO" id="GO:0005764">
    <property type="term" value="C:lysosome"/>
    <property type="evidence" value="ECO:0000318"/>
    <property type="project" value="GO_Central"/>
</dbReference>
<evidence type="ECO:0000256" key="1">
    <source>
        <dbReference type="ARBA" id="ARBA00004141"/>
    </source>
</evidence>
<dbReference type="EnsemblMetazoa" id="XM_030978667">
    <property type="protein sequence ID" value="XP_030834527"/>
    <property type="gene ID" value="LOC115921312"/>
</dbReference>
<evidence type="ECO:0000313" key="10">
    <source>
        <dbReference type="Proteomes" id="UP000007110"/>
    </source>
</evidence>
<dbReference type="PANTHER" id="PTHR12185:SF14">
    <property type="entry name" value="CHOLESTEROL UPTAKE PROTEIN 1"/>
    <property type="match status" value="1"/>
</dbReference>
<dbReference type="OrthoDB" id="416618at2759"/>
<keyword evidence="5 8" id="KW-1133">Transmembrane helix</keyword>
<sequence length="491" mass="55522">MTNSDKAIRFHFLSDDAVPDFPILVVVKRSRSVLSWTVPYVSPDGQKYGSVSKTLCPDSSNLNASVEETIIVDVSTLSAIEVNFTLTGMFVDDFNLESDTDITFSSDPSSPQFYQYEFPEGVNMVLVRAKSPNDTCAYFSVQKAECPIFEDVSTVRYNAGTFQTMTLQAAITVTRDMYTSGRFYVVMVVHPNDKRCENNYKEFTPLEAQYTGSSERTKIVTLRVEHTLDKYWKPVLVTLVVLIVIAILSSIITFAVPVLIQLTRNKFVKMEKKYNTYLWDIVTVSVFYALPVVQLVVTYQVVTNVTGNQDSCYYNFLCAKPLSWFSAFNNMFSNIGYVVLGFTFLVLVGIKHLKRVHNKRLTQGIHKHYSLLYALGFALIMEGVMSGSYHVCPNRANFQFDTSYMYMIACLGILTMYQKRHTDITASANKSFALIILIIFTGFLGMVFIGSLVFYILFFIVHMLTYVGLSAFMYCSGIIKPGMNIIQEGQI</sequence>
<dbReference type="GO" id="GO:0003725">
    <property type="term" value="F:double-stranded RNA binding"/>
    <property type="evidence" value="ECO:0000318"/>
    <property type="project" value="GO_Central"/>
</dbReference>
<dbReference type="KEGG" id="spu:115921312"/>
<feature type="transmembrane region" description="Helical" evidence="8">
    <location>
        <begin position="331"/>
        <end position="350"/>
    </location>
</feature>
<feature type="transmembrane region" description="Helical" evidence="8">
    <location>
        <begin position="455"/>
        <end position="475"/>
    </location>
</feature>
<dbReference type="GeneID" id="115921312"/>
<dbReference type="Proteomes" id="UP000007110">
    <property type="component" value="Unassembled WGS sequence"/>
</dbReference>
<feature type="transmembrane region" description="Helical" evidence="8">
    <location>
        <begin position="403"/>
        <end position="419"/>
    </location>
</feature>
<evidence type="ECO:0000256" key="7">
    <source>
        <dbReference type="ARBA" id="ARBA00023180"/>
    </source>
</evidence>
<keyword evidence="3 8" id="KW-0812">Transmembrane</keyword>
<dbReference type="GO" id="GO:0050658">
    <property type="term" value="P:RNA transport"/>
    <property type="evidence" value="ECO:0000318"/>
    <property type="project" value="GO_Central"/>
</dbReference>
<organism evidence="9 10">
    <name type="scientific">Strongylocentrotus purpuratus</name>
    <name type="common">Purple sea urchin</name>
    <dbReference type="NCBI Taxonomy" id="7668"/>
    <lineage>
        <taxon>Eukaryota</taxon>
        <taxon>Metazoa</taxon>
        <taxon>Echinodermata</taxon>
        <taxon>Eleutherozoa</taxon>
        <taxon>Echinozoa</taxon>
        <taxon>Echinoidea</taxon>
        <taxon>Euechinoidea</taxon>
        <taxon>Echinacea</taxon>
        <taxon>Camarodonta</taxon>
        <taxon>Echinidea</taxon>
        <taxon>Strongylocentrotidae</taxon>
        <taxon>Strongylocentrotus</taxon>
    </lineage>
</organism>
<dbReference type="InterPro" id="IPR025958">
    <property type="entry name" value="SID1_TM_fam"/>
</dbReference>
<dbReference type="GO" id="GO:0005886">
    <property type="term" value="C:plasma membrane"/>
    <property type="evidence" value="ECO:0000318"/>
    <property type="project" value="GO_Central"/>
</dbReference>
<evidence type="ECO:0000256" key="5">
    <source>
        <dbReference type="ARBA" id="ARBA00022989"/>
    </source>
</evidence>
<comment type="subcellular location">
    <subcellularLocation>
        <location evidence="1">Membrane</location>
        <topology evidence="1">Multi-pass membrane protein</topology>
    </subcellularLocation>
</comment>
<dbReference type="RefSeq" id="XP_030834527.1">
    <property type="nucleotide sequence ID" value="XM_030978667.1"/>
</dbReference>
<dbReference type="GO" id="GO:0051033">
    <property type="term" value="F:RNA transmembrane transporter activity"/>
    <property type="evidence" value="ECO:0000318"/>
    <property type="project" value="GO_Central"/>
</dbReference>
<feature type="transmembrane region" description="Helical" evidence="8">
    <location>
        <begin position="231"/>
        <end position="256"/>
    </location>
</feature>
<evidence type="ECO:0000256" key="4">
    <source>
        <dbReference type="ARBA" id="ARBA00022729"/>
    </source>
</evidence>
<comment type="similarity">
    <text evidence="2">Belongs to the SID1 family.</text>
</comment>
<reference evidence="9" key="2">
    <citation type="submission" date="2021-01" db="UniProtKB">
        <authorList>
            <consortium name="EnsemblMetazoa"/>
        </authorList>
    </citation>
    <scope>IDENTIFICATION</scope>
</reference>
<name>A0A7M7SVM7_STRPU</name>
<evidence type="ECO:0000256" key="3">
    <source>
        <dbReference type="ARBA" id="ARBA00022692"/>
    </source>
</evidence>
<feature type="transmembrane region" description="Helical" evidence="8">
    <location>
        <begin position="277"/>
        <end position="297"/>
    </location>
</feature>